<dbReference type="EC" id="5.3.1.9" evidence="7"/>
<dbReference type="InterPro" id="IPR046348">
    <property type="entry name" value="SIS_dom_sf"/>
</dbReference>
<dbReference type="PANTHER" id="PTHR11469">
    <property type="entry name" value="GLUCOSE-6-PHOSPHATE ISOMERASE"/>
    <property type="match status" value="1"/>
</dbReference>
<evidence type="ECO:0000256" key="1">
    <source>
        <dbReference type="ARBA" id="ARBA00004926"/>
    </source>
</evidence>
<dbReference type="RefSeq" id="WP_237977944.1">
    <property type="nucleotide sequence ID" value="NZ_JAKNCT010000002.1"/>
</dbReference>
<comment type="caution">
    <text evidence="9">The sequence shown here is derived from an EMBL/GenBank/DDBJ whole genome shotgun (WGS) entry which is preliminary data.</text>
</comment>
<dbReference type="PROSITE" id="PS51463">
    <property type="entry name" value="P_GLUCOSE_ISOMERASE_3"/>
    <property type="match status" value="1"/>
</dbReference>
<dbReference type="GO" id="GO:0016853">
    <property type="term" value="F:isomerase activity"/>
    <property type="evidence" value="ECO:0007669"/>
    <property type="project" value="UniProtKB-KW"/>
</dbReference>
<dbReference type="CDD" id="cd05015">
    <property type="entry name" value="SIS_PGI_1"/>
    <property type="match status" value="1"/>
</dbReference>
<evidence type="ECO:0000313" key="10">
    <source>
        <dbReference type="Proteomes" id="UP001297600"/>
    </source>
</evidence>
<evidence type="ECO:0000256" key="8">
    <source>
        <dbReference type="RuleBase" id="RU000612"/>
    </source>
</evidence>
<dbReference type="Proteomes" id="UP001297600">
    <property type="component" value="Unassembled WGS sequence"/>
</dbReference>
<evidence type="ECO:0000256" key="5">
    <source>
        <dbReference type="ARBA" id="ARBA00023235"/>
    </source>
</evidence>
<protein>
    <recommendedName>
        <fullName evidence="7">Glucose-6-phosphate isomerase</fullName>
        <shortName evidence="7">GPI</shortName>
        <ecNumber evidence="7">5.3.1.9</ecNumber>
    </recommendedName>
    <alternativeName>
        <fullName evidence="7">Phosphoglucose isomerase</fullName>
        <shortName evidence="7">PGI</shortName>
    </alternativeName>
    <alternativeName>
        <fullName evidence="7">Phosphohexose isomerase</fullName>
        <shortName evidence="7">PHI</shortName>
    </alternativeName>
</protein>
<keyword evidence="10" id="KW-1185">Reference proteome</keyword>
<feature type="active site" evidence="7">
    <location>
        <position position="460"/>
    </location>
</feature>
<accession>A0ABS9MNV5</accession>
<dbReference type="HAMAP" id="MF_00473">
    <property type="entry name" value="G6P_isomerase"/>
    <property type="match status" value="1"/>
</dbReference>
<dbReference type="InterPro" id="IPR023096">
    <property type="entry name" value="G6P_Isomerase_C"/>
</dbReference>
<dbReference type="PROSITE" id="PS00765">
    <property type="entry name" value="P_GLUCOSE_ISOMERASE_1"/>
    <property type="match status" value="1"/>
</dbReference>
<dbReference type="InterPro" id="IPR018189">
    <property type="entry name" value="Phosphoglucose_isomerase_CS"/>
</dbReference>
<evidence type="ECO:0000313" key="9">
    <source>
        <dbReference type="EMBL" id="MCG5030290.1"/>
    </source>
</evidence>
<dbReference type="SUPFAM" id="SSF53697">
    <property type="entry name" value="SIS domain"/>
    <property type="match status" value="1"/>
</dbReference>
<dbReference type="InterPro" id="IPR035476">
    <property type="entry name" value="SIS_PGI_1"/>
</dbReference>
<dbReference type="EMBL" id="JAKNCT010000002">
    <property type="protein sequence ID" value="MCG5030290.1"/>
    <property type="molecule type" value="Genomic_DNA"/>
</dbReference>
<evidence type="ECO:0000256" key="6">
    <source>
        <dbReference type="ARBA" id="ARBA00029321"/>
    </source>
</evidence>
<dbReference type="CDD" id="cd05016">
    <property type="entry name" value="SIS_PGI_2"/>
    <property type="match status" value="1"/>
</dbReference>
<organism evidence="9 10">
    <name type="scientific">Mesosutterella porci</name>
    <dbReference type="NCBI Taxonomy" id="2915351"/>
    <lineage>
        <taxon>Bacteria</taxon>
        <taxon>Pseudomonadati</taxon>
        <taxon>Pseudomonadota</taxon>
        <taxon>Betaproteobacteria</taxon>
        <taxon>Burkholderiales</taxon>
        <taxon>Sutterellaceae</taxon>
        <taxon>Mesosutterella</taxon>
    </lineage>
</organism>
<comment type="pathway">
    <text evidence="7">Carbohydrate biosynthesis; gluconeogenesis.</text>
</comment>
<proteinExistence type="inferred from homology"/>
<keyword evidence="4 7" id="KW-0324">Glycolysis</keyword>
<name>A0ABS9MNV5_9BURK</name>
<evidence type="ECO:0000256" key="7">
    <source>
        <dbReference type="HAMAP-Rule" id="MF_00473"/>
    </source>
</evidence>
<evidence type="ECO:0000256" key="4">
    <source>
        <dbReference type="ARBA" id="ARBA00023152"/>
    </source>
</evidence>
<dbReference type="InterPro" id="IPR001672">
    <property type="entry name" value="G6P_Isomerase"/>
</dbReference>
<comment type="function">
    <text evidence="7">Catalyzes the reversible isomerization of glucose-6-phosphate to fructose-6-phosphate.</text>
</comment>
<dbReference type="PRINTS" id="PR00662">
    <property type="entry name" value="G6PISOMERASE"/>
</dbReference>
<evidence type="ECO:0000256" key="2">
    <source>
        <dbReference type="ARBA" id="ARBA00006604"/>
    </source>
</evidence>
<dbReference type="PANTHER" id="PTHR11469:SF1">
    <property type="entry name" value="GLUCOSE-6-PHOSPHATE ISOMERASE"/>
    <property type="match status" value="1"/>
</dbReference>
<dbReference type="Gene3D" id="3.40.50.10490">
    <property type="entry name" value="Glucose-6-phosphate isomerase like protein, domain 1"/>
    <property type="match status" value="2"/>
</dbReference>
<dbReference type="Pfam" id="PF00342">
    <property type="entry name" value="PGI"/>
    <property type="match status" value="2"/>
</dbReference>
<gene>
    <name evidence="7" type="primary">pgi</name>
    <name evidence="9" type="ORF">MAF45_02305</name>
</gene>
<feature type="active site" evidence="7">
    <location>
        <position position="357"/>
    </location>
</feature>
<evidence type="ECO:0000256" key="3">
    <source>
        <dbReference type="ARBA" id="ARBA00022432"/>
    </source>
</evidence>
<comment type="pathway">
    <text evidence="1 7 8">Carbohydrate degradation; glycolysis; D-glyceraldehyde 3-phosphate and glycerone phosphate from D-glucose: step 2/4.</text>
</comment>
<reference evidence="9 10" key="1">
    <citation type="submission" date="2022-02" db="EMBL/GenBank/DDBJ databases">
        <title>Mesosutterella porci, a novel member of the family Sutterellaceae from pig feces.</title>
        <authorList>
            <person name="Wylensek D."/>
            <person name="Clavel T."/>
        </authorList>
    </citation>
    <scope>NUCLEOTIDE SEQUENCE [LARGE SCALE GENOMIC DNA]</scope>
    <source>
        <strain evidence="10">oilRF-744-wt-GAM-9</strain>
    </source>
</reference>
<keyword evidence="3 7" id="KW-0312">Gluconeogenesis</keyword>
<comment type="subcellular location">
    <subcellularLocation>
        <location evidence="7">Cytoplasm</location>
    </subcellularLocation>
</comment>
<keyword evidence="7" id="KW-0963">Cytoplasm</keyword>
<dbReference type="Gene3D" id="1.10.1390.10">
    <property type="match status" value="1"/>
</dbReference>
<keyword evidence="5 7" id="KW-0413">Isomerase</keyword>
<feature type="active site" description="Proton donor" evidence="7">
    <location>
        <position position="326"/>
    </location>
</feature>
<comment type="similarity">
    <text evidence="2 7 8">Belongs to the GPI family.</text>
</comment>
<comment type="catalytic activity">
    <reaction evidence="6 7 8">
        <text>alpha-D-glucose 6-phosphate = beta-D-fructose 6-phosphate</text>
        <dbReference type="Rhea" id="RHEA:11816"/>
        <dbReference type="ChEBI" id="CHEBI:57634"/>
        <dbReference type="ChEBI" id="CHEBI:58225"/>
        <dbReference type="EC" id="5.3.1.9"/>
    </reaction>
</comment>
<sequence>MTAVSMTILPFLRDSEGVVAFEACGLRLDIGRQRLTQEDLQRLIAFAKDRRLMESHLAMMQGKEVNTTEHRAALHTSLRSPDPSAPHFAEVQKAREKMYAFARGIRSGQITGCRGETFTDIINVGIGGSEVGPKALYHAFRAVNPPIRVHFLPGADGITFDRIVGPLDPFRTLIIVSSKSFHTRETLVNAAELDKWLAGAGIAGADRVRHVVIASANEQASSILGLPEENLFPMWDWVGGRFSVWGSVGLADVIALGPEVFNEFLAGAYEMDCHVARTPLERNLSALICLISYWNATRLGIMLQCVLPYDERLRVFVAWEQQLEMESLGKTRAADGTPIVGYTGQGVWGGHGDESQHSFYQWLREGTGRTSVDMIWCEKPGHKHLEQHRVLTANARAQAEALVTRDPLSPYFNGVTTIAIDELSPRRLGALMAMYEHKTTMLGTLFGINPFDQPGVEYGKKLSLEAEGILSRRPSRLAK</sequence>
<dbReference type="InterPro" id="IPR035482">
    <property type="entry name" value="SIS_PGI_2"/>
</dbReference>
<dbReference type="PROSITE" id="PS00174">
    <property type="entry name" value="P_GLUCOSE_ISOMERASE_2"/>
    <property type="match status" value="1"/>
</dbReference>